<reference evidence="2" key="1">
    <citation type="journal article" date="2019" name="Int. J. Syst. Evol. Microbiol.">
        <title>The Global Catalogue of Microorganisms (GCM) 10K type strain sequencing project: providing services to taxonomists for standard genome sequencing and annotation.</title>
        <authorList>
            <consortium name="The Broad Institute Genomics Platform"/>
            <consortium name="The Broad Institute Genome Sequencing Center for Infectious Disease"/>
            <person name="Wu L."/>
            <person name="Ma J."/>
        </authorList>
    </citation>
    <scope>NUCLEOTIDE SEQUENCE [LARGE SCALE GENOMIC DNA]</scope>
    <source>
        <strain evidence="2">CGMCC 4.7367</strain>
    </source>
</reference>
<organism evidence="1 2">
    <name type="scientific">Lentzea cavernae</name>
    <dbReference type="NCBI Taxonomy" id="2020703"/>
    <lineage>
        <taxon>Bacteria</taxon>
        <taxon>Bacillati</taxon>
        <taxon>Actinomycetota</taxon>
        <taxon>Actinomycetes</taxon>
        <taxon>Pseudonocardiales</taxon>
        <taxon>Pseudonocardiaceae</taxon>
        <taxon>Lentzea</taxon>
    </lineage>
</organism>
<sequence length="531" mass="58206">MAAHVRRDGHGVTLEALADEFWEWRRATAPDTHDDLARVQRPPGWLPDWSPDAVTARLTALRSFADRFHRTDITHAPVNGRLVGSALARVHWELNLVRGWQRNPCFYLDQSLGPIFVALLEPVVPVQRVAELLAHVPHVLAQGEENLAGHAAAPFARSALVLLADAGDTVKSAMAALSLNAEAAVAALDSFRSWLTTGLPGFTAPTAPGAEAFRFFAHRVALLPHPVDELLAIGRREHTRAVAEEQVLRAAGRPAPRLLPTVAAQIARQHEDEQAVREFCRERGILDLPDDLRRYRNAATPAHLEPLTWLGVEHHTSTPSSPDEDAVRYLPAPRPDLPYFARAEAADPRVGIAHEGAHAWQLALSWRHPDPVRRHYYDSAPNEGIAFHHEEILLRAGLFADAPHSELFLVNAMRLRALRVEVDIGLALGSMTIEQAADRLASAVPVDRGTAWEEAVYFAGNPGQGMSYQIGKTQIQNLLAACAAQGSFSLASFHGRLWREGNVPLALQRWELLGDRDEVDEAARLGGGAGP</sequence>
<gene>
    <name evidence="1" type="ORF">GCM10017774_41130</name>
</gene>
<evidence type="ECO:0000313" key="1">
    <source>
        <dbReference type="EMBL" id="GHH43328.1"/>
    </source>
</evidence>
<keyword evidence="2" id="KW-1185">Reference proteome</keyword>
<comment type="caution">
    <text evidence="1">The sequence shown here is derived from an EMBL/GenBank/DDBJ whole genome shotgun (WGS) entry which is preliminary data.</text>
</comment>
<accession>A0ABQ3MI15</accession>
<dbReference type="Pfam" id="PF05960">
    <property type="entry name" value="DUF885"/>
    <property type="match status" value="1"/>
</dbReference>
<name>A0ABQ3MI15_9PSEU</name>
<dbReference type="InterPro" id="IPR010281">
    <property type="entry name" value="DUF885"/>
</dbReference>
<protein>
    <recommendedName>
        <fullName evidence="3">DUF885 domain-containing protein</fullName>
    </recommendedName>
</protein>
<evidence type="ECO:0000313" key="2">
    <source>
        <dbReference type="Proteomes" id="UP000605568"/>
    </source>
</evidence>
<dbReference type="Proteomes" id="UP000605568">
    <property type="component" value="Unassembled WGS sequence"/>
</dbReference>
<proteinExistence type="predicted"/>
<evidence type="ECO:0008006" key="3">
    <source>
        <dbReference type="Google" id="ProtNLM"/>
    </source>
</evidence>
<dbReference type="EMBL" id="BNAR01000005">
    <property type="protein sequence ID" value="GHH43328.1"/>
    <property type="molecule type" value="Genomic_DNA"/>
</dbReference>